<keyword evidence="6" id="KW-1185">Reference proteome</keyword>
<dbReference type="InterPro" id="IPR039657">
    <property type="entry name" value="Dimethylallyltransferase"/>
</dbReference>
<evidence type="ECO:0000256" key="1">
    <source>
        <dbReference type="ARBA" id="ARBA00022679"/>
    </source>
</evidence>
<dbReference type="Proteomes" id="UP000824120">
    <property type="component" value="Chromosome 4"/>
</dbReference>
<dbReference type="GO" id="GO:0009691">
    <property type="term" value="P:cytokinin biosynthetic process"/>
    <property type="evidence" value="ECO:0007669"/>
    <property type="project" value="UniProtKB-KW"/>
</dbReference>
<dbReference type="PANTHER" id="PTHR11088">
    <property type="entry name" value="TRNA DIMETHYLALLYLTRANSFERASE"/>
    <property type="match status" value="1"/>
</dbReference>
<dbReference type="OrthoDB" id="1734516at2759"/>
<organism evidence="5 6">
    <name type="scientific">Solanum commersonii</name>
    <name type="common">Commerson's wild potato</name>
    <name type="synonym">Commerson's nightshade</name>
    <dbReference type="NCBI Taxonomy" id="4109"/>
    <lineage>
        <taxon>Eukaryota</taxon>
        <taxon>Viridiplantae</taxon>
        <taxon>Streptophyta</taxon>
        <taxon>Embryophyta</taxon>
        <taxon>Tracheophyta</taxon>
        <taxon>Spermatophyta</taxon>
        <taxon>Magnoliopsida</taxon>
        <taxon>eudicotyledons</taxon>
        <taxon>Gunneridae</taxon>
        <taxon>Pentapetalae</taxon>
        <taxon>asterids</taxon>
        <taxon>lamiids</taxon>
        <taxon>Solanales</taxon>
        <taxon>Solanaceae</taxon>
        <taxon>Solanoideae</taxon>
        <taxon>Solaneae</taxon>
        <taxon>Solanum</taxon>
    </lineage>
</organism>
<comment type="caution">
    <text evidence="5">The sequence shown here is derived from an EMBL/GenBank/DDBJ whole genome shotgun (WGS) entry which is preliminary data.</text>
</comment>
<reference evidence="5 6" key="1">
    <citation type="submission" date="2020-09" db="EMBL/GenBank/DDBJ databases">
        <title>De no assembly of potato wild relative species, Solanum commersonii.</title>
        <authorList>
            <person name="Cho K."/>
        </authorList>
    </citation>
    <scope>NUCLEOTIDE SEQUENCE [LARGE SCALE GENOMIC DNA]</scope>
    <source>
        <strain evidence="5">LZ3.2</strain>
        <tissue evidence="5">Leaf</tissue>
    </source>
</reference>
<dbReference type="AlphaFoldDB" id="A0A9J5ZB76"/>
<dbReference type="GO" id="GO:0005739">
    <property type="term" value="C:mitochondrion"/>
    <property type="evidence" value="ECO:0007669"/>
    <property type="project" value="TreeGrafter"/>
</dbReference>
<accession>A0A9J5ZB76</accession>
<evidence type="ECO:0000256" key="3">
    <source>
        <dbReference type="ARBA" id="ARBA00022741"/>
    </source>
</evidence>
<keyword evidence="1" id="KW-0808">Transferase</keyword>
<sequence>MLHARLVDEVRLIFIPDVDYTKGICWSIGVPEMDIYLREETNIDEDNESKETILQSLISNIWHNTCLLICHQLDKIQWLINEKMWLCIISLVLTFSKEIKKKLLMKYGGISFCNHARIL</sequence>
<keyword evidence="4" id="KW-0067">ATP-binding</keyword>
<evidence type="ECO:0000313" key="5">
    <source>
        <dbReference type="EMBL" id="KAG5609621.1"/>
    </source>
</evidence>
<dbReference type="GO" id="GO:0005524">
    <property type="term" value="F:ATP binding"/>
    <property type="evidence" value="ECO:0007669"/>
    <property type="project" value="UniProtKB-KW"/>
</dbReference>
<dbReference type="EMBL" id="JACXVP010000004">
    <property type="protein sequence ID" value="KAG5609621.1"/>
    <property type="molecule type" value="Genomic_DNA"/>
</dbReference>
<evidence type="ECO:0000256" key="2">
    <source>
        <dbReference type="ARBA" id="ARBA00022712"/>
    </source>
</evidence>
<keyword evidence="2" id="KW-0203">Cytokinin biosynthesis</keyword>
<dbReference type="Gene3D" id="1.10.287.890">
    <property type="entry name" value="Crystal structure of tRNA isopentenylpyrophosphate transferase (bh2366) domain"/>
    <property type="match status" value="1"/>
</dbReference>
<protein>
    <submittedName>
        <fullName evidence="5">Uncharacterized protein</fullName>
    </submittedName>
</protein>
<dbReference type="PANTHER" id="PTHR11088:SF59">
    <property type="entry name" value="ADENYLATE ISOPENTENYLTRANSFERASE"/>
    <property type="match status" value="1"/>
</dbReference>
<dbReference type="GO" id="GO:0052381">
    <property type="term" value="F:tRNA dimethylallyltransferase activity"/>
    <property type="evidence" value="ECO:0007669"/>
    <property type="project" value="TreeGrafter"/>
</dbReference>
<gene>
    <name evidence="5" type="ORF">H5410_020902</name>
</gene>
<evidence type="ECO:0000313" key="6">
    <source>
        <dbReference type="Proteomes" id="UP000824120"/>
    </source>
</evidence>
<proteinExistence type="predicted"/>
<evidence type="ECO:0000256" key="4">
    <source>
        <dbReference type="ARBA" id="ARBA00022840"/>
    </source>
</evidence>
<name>A0A9J5ZB76_SOLCO</name>
<keyword evidence="3" id="KW-0547">Nucleotide-binding</keyword>
<dbReference type="GO" id="GO:0006400">
    <property type="term" value="P:tRNA modification"/>
    <property type="evidence" value="ECO:0007669"/>
    <property type="project" value="TreeGrafter"/>
</dbReference>